<dbReference type="PIRSF" id="PIRSF005348">
    <property type="entry name" value="YxkH"/>
    <property type="match status" value="1"/>
</dbReference>
<feature type="transmembrane region" description="Helical" evidence="2">
    <location>
        <begin position="381"/>
        <end position="403"/>
    </location>
</feature>
<evidence type="ECO:0000256" key="1">
    <source>
        <dbReference type="PIRNR" id="PIRNR005348"/>
    </source>
</evidence>
<evidence type="ECO:0000256" key="2">
    <source>
        <dbReference type="SAM" id="Phobius"/>
    </source>
</evidence>
<keyword evidence="2" id="KW-1133">Transmembrane helix</keyword>
<dbReference type="GO" id="GO:0005886">
    <property type="term" value="C:plasma membrane"/>
    <property type="evidence" value="ECO:0007669"/>
    <property type="project" value="UniProtKB-UniRule"/>
</dbReference>
<feature type="transmembrane region" description="Helical" evidence="2">
    <location>
        <begin position="12"/>
        <end position="31"/>
    </location>
</feature>
<dbReference type="InterPro" id="IPR004679">
    <property type="entry name" value="2-OHcarboxylate_transport"/>
</dbReference>
<sequence length="436" mass="46106">MEKLNKVTWMGLPVYLWVIMAVSVFAGMHVGALGTDFGATLFWLTVVGGIIMGVGNQLPIIKDYLGGGPLLLLLLGSFATWSGWIPDKYVEATNTWMATINFQAFYLTLLIVGAVMAIERKTLLRSLIGYLPCILGGLAGAAVMAMIAGVLFFGLDIGDILMTYVMPIMGGGSAAGALPMSSIYEEVTGKDKDVYYGIAMSALMVANILCIFFAVALDIIGKKFPKMTGDGTQLMRTKGEQEDAAEDLSGYSCTMQDIGNGLLIMVSCWVFAGLFSKWLLPKILGVSIHQYAYLVVIAVIMNVTGILPAALRKGISKMYKFINVGLAPAVFGGMAISLLDFQSFIDALSVKTLCIAVFIIIGCIIGSAIAGYFVGYYPVDAAITGGLCMANMGGSGDMLILAAGHRMGLMTYASISSRIGGAIVLAISGVVFGLFG</sequence>
<reference evidence="3" key="1">
    <citation type="submission" date="2022-01" db="EMBL/GenBank/DDBJ databases">
        <title>Collection of gut derived symbiotic bacterial strains cultured from healthy donors.</title>
        <authorList>
            <person name="Lin H."/>
            <person name="Kohout C."/>
            <person name="Waligurski E."/>
            <person name="Pamer E.G."/>
        </authorList>
    </citation>
    <scope>NUCLEOTIDE SEQUENCE</scope>
    <source>
        <strain evidence="3">DFI.6.55</strain>
    </source>
</reference>
<dbReference type="AlphaFoldDB" id="A0AAW5BSG1"/>
<name>A0AAW5BSG1_9FIRM</name>
<feature type="transmembrane region" description="Helical" evidence="2">
    <location>
        <begin position="291"/>
        <end position="309"/>
    </location>
</feature>
<feature type="transmembrane region" description="Helical" evidence="2">
    <location>
        <begin position="64"/>
        <end position="84"/>
    </location>
</feature>
<proteinExistence type="inferred from homology"/>
<dbReference type="Pfam" id="PF03390">
    <property type="entry name" value="2HCT"/>
    <property type="match status" value="1"/>
</dbReference>
<gene>
    <name evidence="3" type="ORF">L0N08_02145</name>
</gene>
<dbReference type="PANTHER" id="PTHR40033:SF1">
    <property type="entry name" value="CITRATE-SODIUM SYMPORTER"/>
    <property type="match status" value="1"/>
</dbReference>
<feature type="transmembrane region" description="Helical" evidence="2">
    <location>
        <begin position="194"/>
        <end position="217"/>
    </location>
</feature>
<dbReference type="EMBL" id="JAKNGE010000002">
    <property type="protein sequence ID" value="MCG4744207.1"/>
    <property type="molecule type" value="Genomic_DNA"/>
</dbReference>
<feature type="transmembrane region" description="Helical" evidence="2">
    <location>
        <begin position="161"/>
        <end position="182"/>
    </location>
</feature>
<feature type="transmembrane region" description="Helical" evidence="2">
    <location>
        <begin position="96"/>
        <end position="118"/>
    </location>
</feature>
<keyword evidence="1" id="KW-0769">Symport</keyword>
<comment type="similarity">
    <text evidence="1">Belongs to the 2-hydroxycarboxylate transporter (2-HCT) (TC 2.A.24) family.</text>
</comment>
<feature type="transmembrane region" description="Helical" evidence="2">
    <location>
        <begin position="321"/>
        <end position="341"/>
    </location>
</feature>
<feature type="transmembrane region" description="Helical" evidence="2">
    <location>
        <begin position="130"/>
        <end position="155"/>
    </location>
</feature>
<dbReference type="Proteomes" id="UP001299608">
    <property type="component" value="Unassembled WGS sequence"/>
</dbReference>
<feature type="transmembrane region" description="Helical" evidence="2">
    <location>
        <begin position="415"/>
        <end position="435"/>
    </location>
</feature>
<feature type="transmembrane region" description="Helical" evidence="2">
    <location>
        <begin position="258"/>
        <end position="279"/>
    </location>
</feature>
<feature type="transmembrane region" description="Helical" evidence="2">
    <location>
        <begin position="353"/>
        <end position="375"/>
    </location>
</feature>
<dbReference type="GO" id="GO:0008514">
    <property type="term" value="F:organic anion transmembrane transporter activity"/>
    <property type="evidence" value="ECO:0007669"/>
    <property type="project" value="InterPro"/>
</dbReference>
<evidence type="ECO:0000313" key="4">
    <source>
        <dbReference type="Proteomes" id="UP001299608"/>
    </source>
</evidence>
<feature type="transmembrane region" description="Helical" evidence="2">
    <location>
        <begin position="37"/>
        <end position="55"/>
    </location>
</feature>
<keyword evidence="1 2" id="KW-0472">Membrane</keyword>
<organism evidence="3 4">
    <name type="scientific">Enterocloster aldenensis</name>
    <dbReference type="NCBI Taxonomy" id="358742"/>
    <lineage>
        <taxon>Bacteria</taxon>
        <taxon>Bacillati</taxon>
        <taxon>Bacillota</taxon>
        <taxon>Clostridia</taxon>
        <taxon>Lachnospirales</taxon>
        <taxon>Lachnospiraceae</taxon>
        <taxon>Enterocloster</taxon>
    </lineage>
</organism>
<keyword evidence="2" id="KW-0812">Transmembrane</keyword>
<dbReference type="RefSeq" id="WP_238053388.1">
    <property type="nucleotide sequence ID" value="NZ_CAXTHN010000064.1"/>
</dbReference>
<dbReference type="PANTHER" id="PTHR40033">
    <property type="entry name" value="NA(+)-MALATE SYMPORTER"/>
    <property type="match status" value="1"/>
</dbReference>
<comment type="caution">
    <text evidence="3">The sequence shown here is derived from an EMBL/GenBank/DDBJ whole genome shotgun (WGS) entry which is preliminary data.</text>
</comment>
<dbReference type="GO" id="GO:0015293">
    <property type="term" value="F:symporter activity"/>
    <property type="evidence" value="ECO:0007669"/>
    <property type="project" value="UniProtKB-UniRule"/>
</dbReference>
<keyword evidence="1" id="KW-0813">Transport</keyword>
<protein>
    <submittedName>
        <fullName evidence="3">2-hydroxycarboxylate transporter family protein</fullName>
    </submittedName>
</protein>
<accession>A0AAW5BSG1</accession>
<evidence type="ECO:0000313" key="3">
    <source>
        <dbReference type="EMBL" id="MCG4744207.1"/>
    </source>
</evidence>